<organism evidence="7 8">
    <name type="scientific">Vallitalea pronyensis</name>
    <dbReference type="NCBI Taxonomy" id="1348613"/>
    <lineage>
        <taxon>Bacteria</taxon>
        <taxon>Bacillati</taxon>
        <taxon>Bacillota</taxon>
        <taxon>Clostridia</taxon>
        <taxon>Lachnospirales</taxon>
        <taxon>Vallitaleaceae</taxon>
        <taxon>Vallitalea</taxon>
    </lineage>
</organism>
<dbReference type="Proteomes" id="UP000683246">
    <property type="component" value="Chromosome"/>
</dbReference>
<feature type="transmembrane region" description="Helical" evidence="6">
    <location>
        <begin position="293"/>
        <end position="310"/>
    </location>
</feature>
<feature type="transmembrane region" description="Helical" evidence="6">
    <location>
        <begin position="193"/>
        <end position="213"/>
    </location>
</feature>
<feature type="transmembrane region" description="Helical" evidence="6">
    <location>
        <begin position="142"/>
        <end position="163"/>
    </location>
</feature>
<feature type="transmembrane region" description="Helical" evidence="6">
    <location>
        <begin position="234"/>
        <end position="255"/>
    </location>
</feature>
<dbReference type="GO" id="GO:0022857">
    <property type="term" value="F:transmembrane transporter activity"/>
    <property type="evidence" value="ECO:0007669"/>
    <property type="project" value="InterPro"/>
</dbReference>
<comment type="subcellular location">
    <subcellularLocation>
        <location evidence="1">Cell membrane</location>
        <topology evidence="1">Multi-pass membrane protein</topology>
    </subcellularLocation>
</comment>
<dbReference type="PANTHER" id="PTHR47089:SF1">
    <property type="entry name" value="GUANOSINE ABC TRANSPORTER PERMEASE PROTEIN NUPP"/>
    <property type="match status" value="1"/>
</dbReference>
<evidence type="ECO:0000256" key="5">
    <source>
        <dbReference type="ARBA" id="ARBA00023136"/>
    </source>
</evidence>
<dbReference type="InterPro" id="IPR001851">
    <property type="entry name" value="ABC_transp_permease"/>
</dbReference>
<feature type="transmembrane region" description="Helical" evidence="6">
    <location>
        <begin position="322"/>
        <end position="343"/>
    </location>
</feature>
<dbReference type="Pfam" id="PF02653">
    <property type="entry name" value="BPD_transp_2"/>
    <property type="match status" value="1"/>
</dbReference>
<proteinExistence type="predicted"/>
<keyword evidence="8" id="KW-1185">Reference proteome</keyword>
<gene>
    <name evidence="7" type="ORF">HZI73_07180</name>
</gene>
<evidence type="ECO:0000256" key="6">
    <source>
        <dbReference type="SAM" id="Phobius"/>
    </source>
</evidence>
<accession>A0A8J8SG73</accession>
<keyword evidence="3 6" id="KW-0812">Transmembrane</keyword>
<dbReference type="RefSeq" id="WP_212697572.1">
    <property type="nucleotide sequence ID" value="NZ_CP058649.1"/>
</dbReference>
<evidence type="ECO:0000256" key="1">
    <source>
        <dbReference type="ARBA" id="ARBA00004651"/>
    </source>
</evidence>
<dbReference type="GO" id="GO:0005886">
    <property type="term" value="C:plasma membrane"/>
    <property type="evidence" value="ECO:0007669"/>
    <property type="project" value="UniProtKB-SubCell"/>
</dbReference>
<dbReference type="PANTHER" id="PTHR47089">
    <property type="entry name" value="ABC TRANSPORTER, PERMEASE PROTEIN"/>
    <property type="match status" value="1"/>
</dbReference>
<keyword evidence="2" id="KW-1003">Cell membrane</keyword>
<feature type="transmembrane region" description="Helical" evidence="6">
    <location>
        <begin position="267"/>
        <end position="286"/>
    </location>
</feature>
<dbReference type="CDD" id="cd06580">
    <property type="entry name" value="TM_PBP1_transp_TpRbsC_like"/>
    <property type="match status" value="1"/>
</dbReference>
<evidence type="ECO:0000313" key="8">
    <source>
        <dbReference type="Proteomes" id="UP000683246"/>
    </source>
</evidence>
<evidence type="ECO:0000256" key="3">
    <source>
        <dbReference type="ARBA" id="ARBA00022692"/>
    </source>
</evidence>
<sequence>MMKKNNKNLLLNHQEYFYTIYSIIGALLVGSIFIVFAGGNPFVTYGAMLKGSLGSQYALADTFNNALPLILTGLSVAFASKVGVFNIGAEGQLYVGALFATLVGLFLDLPPFLHSLVAILAALIGGAAWAFIAAILKEKRDVNVVISTILLNYLAIPLIHYLVNGPLRTDGLIVATDKIKESARLPFVIKMPFGITTAFIYVFIAVVITYIVLNYTAFGFKIKAVGSNRFAANYSGINIGFLSLLGLVLAGSLAGLGGGLEVISRQYRLISGFSPGYGYSGIPIALLGRRSPIGVVFAAMFFSILSTGAIEMQSQGISTSVISVIQGLVVLFIASEFVIRYLIKKIAENRLVKKEGVKE</sequence>
<name>A0A8J8SG73_9FIRM</name>
<feature type="transmembrane region" description="Helical" evidence="6">
    <location>
        <begin position="113"/>
        <end position="135"/>
    </location>
</feature>
<evidence type="ECO:0000256" key="4">
    <source>
        <dbReference type="ARBA" id="ARBA00022989"/>
    </source>
</evidence>
<evidence type="ECO:0000256" key="2">
    <source>
        <dbReference type="ARBA" id="ARBA00022475"/>
    </source>
</evidence>
<keyword evidence="4 6" id="KW-1133">Transmembrane helix</keyword>
<evidence type="ECO:0000313" key="7">
    <source>
        <dbReference type="EMBL" id="QUI22094.1"/>
    </source>
</evidence>
<dbReference type="EMBL" id="CP058649">
    <property type="protein sequence ID" value="QUI22094.1"/>
    <property type="molecule type" value="Genomic_DNA"/>
</dbReference>
<feature type="transmembrane region" description="Helical" evidence="6">
    <location>
        <begin position="16"/>
        <end position="37"/>
    </location>
</feature>
<feature type="transmembrane region" description="Helical" evidence="6">
    <location>
        <begin position="57"/>
        <end position="79"/>
    </location>
</feature>
<feature type="transmembrane region" description="Helical" evidence="6">
    <location>
        <begin position="91"/>
        <end position="107"/>
    </location>
</feature>
<dbReference type="KEGG" id="vpy:HZI73_07180"/>
<dbReference type="AlphaFoldDB" id="A0A8J8SG73"/>
<keyword evidence="5 6" id="KW-0472">Membrane</keyword>
<reference evidence="7" key="1">
    <citation type="submission" date="2020-07" db="EMBL/GenBank/DDBJ databases">
        <title>Vallitalea pronyensis genome.</title>
        <authorList>
            <person name="Postec A."/>
        </authorList>
    </citation>
    <scope>NUCLEOTIDE SEQUENCE</scope>
    <source>
        <strain evidence="7">FatNI3</strain>
    </source>
</reference>
<protein>
    <submittedName>
        <fullName evidence="7">ABC transporter permease</fullName>
    </submittedName>
</protein>